<dbReference type="GO" id="GO:0140359">
    <property type="term" value="F:ABC-type transporter activity"/>
    <property type="evidence" value="ECO:0007669"/>
    <property type="project" value="InterPro"/>
</dbReference>
<dbReference type="GO" id="GO:0034040">
    <property type="term" value="F:ATPase-coupled lipid transmembrane transporter activity"/>
    <property type="evidence" value="ECO:0007669"/>
    <property type="project" value="TreeGrafter"/>
</dbReference>
<keyword evidence="4 11" id="KW-0067">ATP-binding</keyword>
<evidence type="ECO:0000259" key="9">
    <source>
        <dbReference type="PROSITE" id="PS50929"/>
    </source>
</evidence>
<dbReference type="SUPFAM" id="SSF90123">
    <property type="entry name" value="ABC transporter transmembrane region"/>
    <property type="match status" value="1"/>
</dbReference>
<dbReference type="InterPro" id="IPR005074">
    <property type="entry name" value="Peptidase_C39"/>
</dbReference>
<keyword evidence="12" id="KW-1185">Reference proteome</keyword>
<evidence type="ECO:0000256" key="1">
    <source>
        <dbReference type="ARBA" id="ARBA00004651"/>
    </source>
</evidence>
<feature type="transmembrane region" description="Helical" evidence="7">
    <location>
        <begin position="290"/>
        <end position="310"/>
    </location>
</feature>
<evidence type="ECO:0000256" key="2">
    <source>
        <dbReference type="ARBA" id="ARBA00022692"/>
    </source>
</evidence>
<dbReference type="InterPro" id="IPR003439">
    <property type="entry name" value="ABC_transporter-like_ATP-bd"/>
</dbReference>
<dbReference type="GO" id="GO:0016887">
    <property type="term" value="F:ATP hydrolysis activity"/>
    <property type="evidence" value="ECO:0007669"/>
    <property type="project" value="InterPro"/>
</dbReference>
<feature type="domain" description="ABC transmembrane type-1" evidence="9">
    <location>
        <begin position="177"/>
        <end position="457"/>
    </location>
</feature>
<dbReference type="GO" id="GO:0008233">
    <property type="term" value="F:peptidase activity"/>
    <property type="evidence" value="ECO:0007669"/>
    <property type="project" value="InterPro"/>
</dbReference>
<feature type="transmembrane region" description="Helical" evidence="7">
    <location>
        <begin position="412"/>
        <end position="435"/>
    </location>
</feature>
<accession>A0A1M5I0S2</accession>
<dbReference type="PANTHER" id="PTHR24221">
    <property type="entry name" value="ATP-BINDING CASSETTE SUB-FAMILY B"/>
    <property type="match status" value="1"/>
</dbReference>
<dbReference type="AlphaFoldDB" id="A0A1M5I0S2"/>
<evidence type="ECO:0000259" key="10">
    <source>
        <dbReference type="PROSITE" id="PS50990"/>
    </source>
</evidence>
<evidence type="ECO:0000256" key="4">
    <source>
        <dbReference type="ARBA" id="ARBA00022840"/>
    </source>
</evidence>
<dbReference type="CDD" id="cd18567">
    <property type="entry name" value="ABC_6TM_CvaB_RaxB_like"/>
    <property type="match status" value="1"/>
</dbReference>
<keyword evidence="5 7" id="KW-1133">Transmembrane helix</keyword>
<dbReference type="InterPro" id="IPR027417">
    <property type="entry name" value="P-loop_NTPase"/>
</dbReference>
<dbReference type="InterPro" id="IPR036640">
    <property type="entry name" value="ABC1_TM_sf"/>
</dbReference>
<feature type="transmembrane region" description="Helical" evidence="7">
    <location>
        <begin position="316"/>
        <end position="333"/>
    </location>
</feature>
<keyword evidence="3" id="KW-0547">Nucleotide-binding</keyword>
<reference evidence="12" key="1">
    <citation type="submission" date="2016-11" db="EMBL/GenBank/DDBJ databases">
        <authorList>
            <person name="Varghese N."/>
            <person name="Submissions S."/>
        </authorList>
    </citation>
    <scope>NUCLEOTIDE SEQUENCE [LARGE SCALE GENOMIC DNA]</scope>
    <source>
        <strain evidence="12">CGMCC 1.8995</strain>
    </source>
</reference>
<dbReference type="PROSITE" id="PS50990">
    <property type="entry name" value="PEPTIDASE_C39"/>
    <property type="match status" value="1"/>
</dbReference>
<dbReference type="PROSITE" id="PS50893">
    <property type="entry name" value="ABC_TRANSPORTER_2"/>
    <property type="match status" value="1"/>
</dbReference>
<dbReference type="Gene3D" id="3.90.70.10">
    <property type="entry name" value="Cysteine proteinases"/>
    <property type="match status" value="1"/>
</dbReference>
<dbReference type="Proteomes" id="UP000184520">
    <property type="component" value="Unassembled WGS sequence"/>
</dbReference>
<evidence type="ECO:0000313" key="11">
    <source>
        <dbReference type="EMBL" id="SHG21747.1"/>
    </source>
</evidence>
<feature type="domain" description="Peptidase C39" evidence="10">
    <location>
        <begin position="25"/>
        <end position="144"/>
    </location>
</feature>
<organism evidence="11 12">
    <name type="scientific">Marisediminitalea aggregata</name>
    <dbReference type="NCBI Taxonomy" id="634436"/>
    <lineage>
        <taxon>Bacteria</taxon>
        <taxon>Pseudomonadati</taxon>
        <taxon>Pseudomonadota</taxon>
        <taxon>Gammaproteobacteria</taxon>
        <taxon>Alteromonadales</taxon>
        <taxon>Alteromonadaceae</taxon>
        <taxon>Marisediminitalea</taxon>
    </lineage>
</organism>
<comment type="subcellular location">
    <subcellularLocation>
        <location evidence="1">Cell membrane</location>
        <topology evidence="1">Multi-pass membrane protein</topology>
    </subcellularLocation>
</comment>
<keyword evidence="2 7" id="KW-0812">Transmembrane</keyword>
<dbReference type="RefSeq" id="WP_073320748.1">
    <property type="nucleotide sequence ID" value="NZ_FQWD01000002.1"/>
</dbReference>
<dbReference type="InterPro" id="IPR011527">
    <property type="entry name" value="ABC1_TM_dom"/>
</dbReference>
<feature type="transmembrane region" description="Helical" evidence="7">
    <location>
        <begin position="211"/>
        <end position="232"/>
    </location>
</feature>
<dbReference type="GO" id="GO:0006508">
    <property type="term" value="P:proteolysis"/>
    <property type="evidence" value="ECO:0007669"/>
    <property type="project" value="InterPro"/>
</dbReference>
<evidence type="ECO:0000259" key="8">
    <source>
        <dbReference type="PROSITE" id="PS50893"/>
    </source>
</evidence>
<dbReference type="PROSITE" id="PS50929">
    <property type="entry name" value="ABC_TM1F"/>
    <property type="match status" value="1"/>
</dbReference>
<dbReference type="OrthoDB" id="9806127at2"/>
<dbReference type="InterPro" id="IPR003593">
    <property type="entry name" value="AAA+_ATPase"/>
</dbReference>
<dbReference type="Pfam" id="PF00664">
    <property type="entry name" value="ABC_membrane"/>
    <property type="match status" value="1"/>
</dbReference>
<dbReference type="PANTHER" id="PTHR24221:SF606">
    <property type="entry name" value="COLICIN V SECRETION-PROCESSING ATP-BINDING PROTEIN"/>
    <property type="match status" value="1"/>
</dbReference>
<dbReference type="SMART" id="SM00382">
    <property type="entry name" value="AAA"/>
    <property type="match status" value="1"/>
</dbReference>
<dbReference type="GO" id="GO:0005524">
    <property type="term" value="F:ATP binding"/>
    <property type="evidence" value="ECO:0007669"/>
    <property type="project" value="UniProtKB-KW"/>
</dbReference>
<dbReference type="SUPFAM" id="SSF52540">
    <property type="entry name" value="P-loop containing nucleoside triphosphate hydrolases"/>
    <property type="match status" value="1"/>
</dbReference>
<dbReference type="EMBL" id="FQWD01000002">
    <property type="protein sequence ID" value="SHG21747.1"/>
    <property type="molecule type" value="Genomic_DNA"/>
</dbReference>
<feature type="domain" description="ABC transporter" evidence="8">
    <location>
        <begin position="494"/>
        <end position="723"/>
    </location>
</feature>
<feature type="transmembrane region" description="Helical" evidence="7">
    <location>
        <begin position="175"/>
        <end position="196"/>
    </location>
</feature>
<dbReference type="Pfam" id="PF00005">
    <property type="entry name" value="ABC_tran"/>
    <property type="match status" value="1"/>
</dbReference>
<dbReference type="GO" id="GO:0005886">
    <property type="term" value="C:plasma membrane"/>
    <property type="evidence" value="ECO:0007669"/>
    <property type="project" value="UniProtKB-SubCell"/>
</dbReference>
<evidence type="ECO:0000256" key="7">
    <source>
        <dbReference type="SAM" id="Phobius"/>
    </source>
</evidence>
<proteinExistence type="predicted"/>
<evidence type="ECO:0000256" key="5">
    <source>
        <dbReference type="ARBA" id="ARBA00022989"/>
    </source>
</evidence>
<keyword evidence="6 7" id="KW-0472">Membrane</keyword>
<name>A0A1M5I0S2_9ALTE</name>
<dbReference type="STRING" id="634436.SAMN05216361_1716"/>
<dbReference type="InterPro" id="IPR039421">
    <property type="entry name" value="Type_1_exporter"/>
</dbReference>
<dbReference type="Pfam" id="PF03412">
    <property type="entry name" value="Peptidase_C39"/>
    <property type="match status" value="1"/>
</dbReference>
<evidence type="ECO:0000256" key="3">
    <source>
        <dbReference type="ARBA" id="ARBA00022741"/>
    </source>
</evidence>
<gene>
    <name evidence="11" type="ORF">SAMN05216361_1716</name>
</gene>
<sequence>MNASVTSVSSTLQLPWRRKVPHIMQAQHSECGIACLAMVASFYGLKVDLHRLRGAGLVSEQGANLKQLTEYAAMLSLNSRAVKLEPEHLGELKLPAILHWDMQHFVVLSRVSKREITINDPAIGERKLSWGEFNQHFTGIALELQPANTFEKADVRSKVSLAGLWAHITGLKRSLCLMFGLSLLLQCFALASPYYMQLIIDDVILNQDTQLLNVLFVGFLLLLAVETLTNFIRQNVGLHLTSHLAQQLSVNVFTHLLKLPFSYFASRHIGDLVTRFGALHEIRRFISEGIVSLVLDSLIVLCTLVLMAIYSVKLMLIVLGFSVLFTLLRMVIFRPLQVLQQEKQVCDGKESTHFIETVRGIQSVRMLRLEGFRLQGWQHLLTDCLNRDIRIKRWDMGFNAAQLFLFGLENLLVVYFAAQLVLVQALSVGMLYAFISYKGRFNNAINTLVSQLIQWRLLRVHLERLADIVHTPAKLESLSTASPQNNSLAPAHKVELRDFSFAYTGGHPVLKGLSLTIHPGELVVITGHSGNGKSTLVKCLTGLYEATSGQLLIDNLPLDNRHPQQRISAVMQDDICLSGTLIDNICGFQADIDMNRLVQCCQLACLHTTIMQLPMQYFSLLHEGGSNLSGGQRQRLYLARALYQNPALLILDEASSHLDIECEKAINTNLARLSMTRIVIAHRQETIAMAQRRFHLQDGCLTEVPVSFRADLPPKPSQGEHYA</sequence>
<dbReference type="Gene3D" id="3.40.50.300">
    <property type="entry name" value="P-loop containing nucleotide triphosphate hydrolases"/>
    <property type="match status" value="1"/>
</dbReference>
<protein>
    <submittedName>
        <fullName evidence="11">ATP-binding cassette, subfamily B, RaxB</fullName>
    </submittedName>
</protein>
<dbReference type="Gene3D" id="1.20.1560.10">
    <property type="entry name" value="ABC transporter type 1, transmembrane domain"/>
    <property type="match status" value="1"/>
</dbReference>
<evidence type="ECO:0000313" key="12">
    <source>
        <dbReference type="Proteomes" id="UP000184520"/>
    </source>
</evidence>
<evidence type="ECO:0000256" key="6">
    <source>
        <dbReference type="ARBA" id="ARBA00023136"/>
    </source>
</evidence>